<dbReference type="GO" id="GO:0042601">
    <property type="term" value="C:endospore-forming forespore"/>
    <property type="evidence" value="ECO:0007669"/>
    <property type="project" value="TreeGrafter"/>
</dbReference>
<dbReference type="AlphaFoldDB" id="A0A6J4VQN2"/>
<dbReference type="GO" id="GO:1904047">
    <property type="term" value="F:S-adenosyl-L-methionine binding"/>
    <property type="evidence" value="ECO:0007669"/>
    <property type="project" value="TreeGrafter"/>
</dbReference>
<dbReference type="GO" id="GO:0051539">
    <property type="term" value="F:4 iron, 4 sulfur cluster binding"/>
    <property type="evidence" value="ECO:0007669"/>
    <property type="project" value="TreeGrafter"/>
</dbReference>
<dbReference type="Gene3D" id="3.40.50.12110">
    <property type="match status" value="1"/>
</dbReference>
<dbReference type="GO" id="GO:0003913">
    <property type="term" value="F:DNA photolyase activity"/>
    <property type="evidence" value="ECO:0007669"/>
    <property type="project" value="TreeGrafter"/>
</dbReference>
<proteinExistence type="predicted"/>
<protein>
    <submittedName>
        <fullName evidence="1">Spore photoproduct lyase</fullName>
        <ecNumber evidence="1">4.1.99.14</ecNumber>
    </submittedName>
</protein>
<dbReference type="EMBL" id="CADCWL010000259">
    <property type="protein sequence ID" value="CAA9586333.1"/>
    <property type="molecule type" value="Genomic_DNA"/>
</dbReference>
<gene>
    <name evidence="1" type="ORF">AVDCRST_MAG19-4879</name>
</gene>
<dbReference type="InterPro" id="IPR049539">
    <property type="entry name" value="SPL"/>
</dbReference>
<dbReference type="PANTHER" id="PTHR37822">
    <property type="entry name" value="SPORE PHOTOPRODUCT LYASE-RELATED"/>
    <property type="match status" value="1"/>
</dbReference>
<accession>A0A6J4VQN2</accession>
<sequence length="366" mass="40936">METIPRTTPVGIGRPGRLLDVRTIFHEPAVAEHARGREILDRFPEARRIAVPSHWNIPALHGNPAAEADWATIKRTTLVLGVKKDVACRPFYRSTDFVAPSHANGCTAACAYCYVARRKGSANPITTFVNIGQILDSIQRHALRQGMKLTPTQADPALWVYEIGTNNDCAVDALVSDNVRDLVDLFRRLPNAKATFATKFVNRDLLGYDPQGRTRLRFSLLPPDVSRILDVRTAAIADRVVAVDDFVAAGYEVNLNFGPVVYADGWLEGYAELFALIDDALSPRAKAQLQAEVIFLTHSERAHELNLRWHPAAEKLLWRPELQEGKTSQAGGENLRYRRDVKRGLVSEFLALLADRLPYCRVRYAF</sequence>
<dbReference type="EC" id="4.1.99.14" evidence="1"/>
<evidence type="ECO:0000313" key="1">
    <source>
        <dbReference type="EMBL" id="CAA9586333.1"/>
    </source>
</evidence>
<reference evidence="1" key="1">
    <citation type="submission" date="2020-02" db="EMBL/GenBank/DDBJ databases">
        <authorList>
            <person name="Meier V. D."/>
        </authorList>
    </citation>
    <scope>NUCLEOTIDE SEQUENCE</scope>
    <source>
        <strain evidence="1">AVDCRST_MAG19</strain>
    </source>
</reference>
<dbReference type="NCBIfam" id="TIGR03886">
    <property type="entry name" value="lyase_spl_fam"/>
    <property type="match status" value="1"/>
</dbReference>
<dbReference type="PANTHER" id="PTHR37822:SF2">
    <property type="entry name" value="SPORE PHOTOPRODUCT LYASE"/>
    <property type="match status" value="1"/>
</dbReference>
<organism evidence="1">
    <name type="scientific">uncultured Thermomicrobiales bacterium</name>
    <dbReference type="NCBI Taxonomy" id="1645740"/>
    <lineage>
        <taxon>Bacteria</taxon>
        <taxon>Pseudomonadati</taxon>
        <taxon>Thermomicrobiota</taxon>
        <taxon>Thermomicrobia</taxon>
        <taxon>Thermomicrobiales</taxon>
        <taxon>environmental samples</taxon>
    </lineage>
</organism>
<dbReference type="InterPro" id="IPR023805">
    <property type="entry name" value="Uncharacterised_Spl-rel"/>
</dbReference>
<name>A0A6J4VQN2_9BACT</name>
<keyword evidence="1" id="KW-0456">Lyase</keyword>
<dbReference type="Pfam" id="PF20903">
    <property type="entry name" value="SPL"/>
    <property type="match status" value="1"/>
</dbReference>
<dbReference type="Gene3D" id="3.80.30.30">
    <property type="match status" value="1"/>
</dbReference>